<protein>
    <recommendedName>
        <fullName evidence="2">ATP-grasp domain-containing protein</fullName>
    </recommendedName>
</protein>
<gene>
    <name evidence="3" type="ORF">PARC_a2399</name>
</gene>
<organism evidence="3 4">
    <name type="scientific">Pseudoalteromonas arctica A 37-1-2</name>
    <dbReference type="NCBI Taxonomy" id="1117313"/>
    <lineage>
        <taxon>Bacteria</taxon>
        <taxon>Pseudomonadati</taxon>
        <taxon>Pseudomonadota</taxon>
        <taxon>Gammaproteobacteria</taxon>
        <taxon>Alteromonadales</taxon>
        <taxon>Pseudoalteromonadaceae</taxon>
        <taxon>Pseudoalteromonas</taxon>
    </lineage>
</organism>
<evidence type="ECO:0000313" key="3">
    <source>
        <dbReference type="EMBL" id="ATC86894.1"/>
    </source>
</evidence>
<dbReference type="InterPro" id="IPR039523">
    <property type="entry name" value="RimK-rel_E_lig_ATP-grasp"/>
</dbReference>
<dbReference type="GO" id="GO:0005524">
    <property type="term" value="F:ATP binding"/>
    <property type="evidence" value="ECO:0007669"/>
    <property type="project" value="UniProtKB-UniRule"/>
</dbReference>
<dbReference type="Pfam" id="PF14397">
    <property type="entry name" value="ATPgrasp_ST"/>
    <property type="match status" value="1"/>
</dbReference>
<name>A0A290S402_9GAMM</name>
<dbReference type="RefSeq" id="WP_010554195.1">
    <property type="nucleotide sequence ID" value="NZ_CP011025.1"/>
</dbReference>
<evidence type="ECO:0000259" key="2">
    <source>
        <dbReference type="PROSITE" id="PS50975"/>
    </source>
</evidence>
<dbReference type="Gene3D" id="3.30.470.20">
    <property type="entry name" value="ATP-grasp fold, B domain"/>
    <property type="match status" value="1"/>
</dbReference>
<reference evidence="3 4" key="1">
    <citation type="journal article" date="2012" name="J. Bacteriol.">
        <title>Genome sequences of type strains of seven species of the marine bacterium Pseudoalteromonas.</title>
        <authorList>
            <person name="Xie B.B."/>
            <person name="Shu Y.L."/>
            <person name="Qin Q.L."/>
            <person name="Rong J.C."/>
            <person name="Zhang X.Y."/>
            <person name="Chen X.L."/>
            <person name="Shi M."/>
            <person name="He H.L."/>
            <person name="Zhou B.C."/>
            <person name="Zhang Y.Z."/>
        </authorList>
    </citation>
    <scope>NUCLEOTIDE SEQUENCE [LARGE SCALE GENOMIC DNA]</scope>
    <source>
        <strain evidence="3 4">A 37-1-2</strain>
    </source>
</reference>
<dbReference type="SUPFAM" id="SSF56059">
    <property type="entry name" value="Glutathione synthetase ATP-binding domain-like"/>
    <property type="match status" value="1"/>
</dbReference>
<dbReference type="KEGG" id="part:PARC_a2399"/>
<dbReference type="EMBL" id="CP011025">
    <property type="protein sequence ID" value="ATC86894.1"/>
    <property type="molecule type" value="Genomic_DNA"/>
</dbReference>
<sequence>MKMLQLLKHTVMEKIRCLYLIKFNYRYKANMQRFKQSTDKKDIAVIKSEIKALKKYWGCFPLQYFNHDFYSANCTLTIDEMKQFIPSYYFYKIIFPQYDNSKALLNIVEDKIVMDVLFDGMNFPTANVIAKKKTRYIFNSKGIALNNDSFSELLSSSHSAKLFIKPANGRGGSGILIAKKQDDVYKIKGSDLELNFDYVSKLKGDFVIEEAISQHLDIEAVYAHSVNTLRVITKRNTQGQVEIIATTLRMGSKGSEIDNTSAGGLVIGIDLLTGHAFRDYATHEYGSSRFHEHPDSGFKFKDLIIPNWLNIQNEILELANKNIILNLTGWDIAITNNGIVVIEINTLFGIDGLQSALGGLKNKFMENYTVKL</sequence>
<dbReference type="OrthoDB" id="6315394at2"/>
<dbReference type="InterPro" id="IPR011761">
    <property type="entry name" value="ATP-grasp"/>
</dbReference>
<evidence type="ECO:0000256" key="1">
    <source>
        <dbReference type="PROSITE-ProRule" id="PRU00409"/>
    </source>
</evidence>
<dbReference type="GO" id="GO:0046872">
    <property type="term" value="F:metal ion binding"/>
    <property type="evidence" value="ECO:0007669"/>
    <property type="project" value="InterPro"/>
</dbReference>
<dbReference type="AlphaFoldDB" id="A0A290S402"/>
<dbReference type="PROSITE" id="PS50975">
    <property type="entry name" value="ATP_GRASP"/>
    <property type="match status" value="1"/>
</dbReference>
<feature type="domain" description="ATP-grasp" evidence="2">
    <location>
        <begin position="135"/>
        <end position="370"/>
    </location>
</feature>
<proteinExistence type="predicted"/>
<dbReference type="Proteomes" id="UP000016505">
    <property type="component" value="Chromosome I"/>
</dbReference>
<keyword evidence="1" id="KW-0547">Nucleotide-binding</keyword>
<accession>A0A290S402</accession>
<keyword evidence="1" id="KW-0067">ATP-binding</keyword>
<evidence type="ECO:0000313" key="4">
    <source>
        <dbReference type="Proteomes" id="UP000016505"/>
    </source>
</evidence>